<feature type="domain" description="N-acetylmuramoyl-L-alanine amidase" evidence="5">
    <location>
        <begin position="6"/>
        <end position="148"/>
    </location>
</feature>
<sequence>MKITHLSSPNFNDRQFALDMLVLHYTGMETGDAAIERLTDKEAGVSAHYVVRETGEILQLVDEDKRAWHAGVSSWRGDEDLNSRSVGIEIVNGGHDWRAPDGSLPDYPDAQIEAVISLSKAIIDRWNIPADRVVGHSDIAPARKADPGEHFPWQRLSEAGIGLWPSVSGGADQPAEISLRAIGYDVSDLPAAITAFRRRWMPDRIDGGDDEDLRAVAAAVAAAYSAV</sequence>
<keyword evidence="3" id="KW-0378">Hydrolase</keyword>
<dbReference type="InterPro" id="IPR051206">
    <property type="entry name" value="NAMLAA_amidase_2"/>
</dbReference>
<dbReference type="RefSeq" id="WP_119453622.1">
    <property type="nucleotide sequence ID" value="NZ_QWGA01000003.1"/>
</dbReference>
<dbReference type="FunFam" id="3.40.80.10:FF:000003">
    <property type="entry name" value="N-acetylmuramoyl-L-alanine amidase"/>
    <property type="match status" value="1"/>
</dbReference>
<accession>A0A399RQA0</accession>
<proteinExistence type="predicted"/>
<gene>
    <name evidence="6" type="ORF">D1222_07890</name>
</gene>
<organism evidence="6 7">
    <name type="scientific">Henriciella algicola</name>
    <dbReference type="NCBI Taxonomy" id="1608422"/>
    <lineage>
        <taxon>Bacteria</taxon>
        <taxon>Pseudomonadati</taxon>
        <taxon>Pseudomonadota</taxon>
        <taxon>Alphaproteobacteria</taxon>
        <taxon>Hyphomonadales</taxon>
        <taxon>Hyphomonadaceae</taxon>
        <taxon>Henriciella</taxon>
    </lineage>
</organism>
<dbReference type="Proteomes" id="UP000265845">
    <property type="component" value="Unassembled WGS sequence"/>
</dbReference>
<dbReference type="GO" id="GO:0019867">
    <property type="term" value="C:outer membrane"/>
    <property type="evidence" value="ECO:0007669"/>
    <property type="project" value="TreeGrafter"/>
</dbReference>
<dbReference type="InterPro" id="IPR036505">
    <property type="entry name" value="Amidase/PGRP_sf"/>
</dbReference>
<keyword evidence="4" id="KW-0961">Cell wall biogenesis/degradation</keyword>
<dbReference type="AlphaFoldDB" id="A0A399RQA0"/>
<evidence type="ECO:0000256" key="2">
    <source>
        <dbReference type="ARBA" id="ARBA00011901"/>
    </source>
</evidence>
<dbReference type="GO" id="GO:0008745">
    <property type="term" value="F:N-acetylmuramoyl-L-alanine amidase activity"/>
    <property type="evidence" value="ECO:0007669"/>
    <property type="project" value="UniProtKB-EC"/>
</dbReference>
<dbReference type="EMBL" id="QWGA01000003">
    <property type="protein sequence ID" value="RIJ32137.1"/>
    <property type="molecule type" value="Genomic_DNA"/>
</dbReference>
<evidence type="ECO:0000313" key="6">
    <source>
        <dbReference type="EMBL" id="RIJ32137.1"/>
    </source>
</evidence>
<evidence type="ECO:0000313" key="7">
    <source>
        <dbReference type="Proteomes" id="UP000265845"/>
    </source>
</evidence>
<dbReference type="Pfam" id="PF01510">
    <property type="entry name" value="Amidase_2"/>
    <property type="match status" value="1"/>
</dbReference>
<dbReference type="OrthoDB" id="9794842at2"/>
<dbReference type="GO" id="GO:0009254">
    <property type="term" value="P:peptidoglycan turnover"/>
    <property type="evidence" value="ECO:0007669"/>
    <property type="project" value="TreeGrafter"/>
</dbReference>
<dbReference type="GO" id="GO:0071555">
    <property type="term" value="P:cell wall organization"/>
    <property type="evidence" value="ECO:0007669"/>
    <property type="project" value="UniProtKB-KW"/>
</dbReference>
<dbReference type="InterPro" id="IPR002502">
    <property type="entry name" value="Amidase_domain"/>
</dbReference>
<protein>
    <recommendedName>
        <fullName evidence="2">N-acetylmuramoyl-L-alanine amidase</fullName>
        <ecNumber evidence="2">3.5.1.28</ecNumber>
    </recommendedName>
</protein>
<dbReference type="SMART" id="SM00644">
    <property type="entry name" value="Ami_2"/>
    <property type="match status" value="1"/>
</dbReference>
<keyword evidence="7" id="KW-1185">Reference proteome</keyword>
<evidence type="ECO:0000259" key="5">
    <source>
        <dbReference type="SMART" id="SM00644"/>
    </source>
</evidence>
<evidence type="ECO:0000256" key="3">
    <source>
        <dbReference type="ARBA" id="ARBA00022801"/>
    </source>
</evidence>
<dbReference type="CDD" id="cd06583">
    <property type="entry name" value="PGRP"/>
    <property type="match status" value="1"/>
</dbReference>
<dbReference type="SUPFAM" id="SSF55846">
    <property type="entry name" value="N-acetylmuramoyl-L-alanine amidase-like"/>
    <property type="match status" value="1"/>
</dbReference>
<dbReference type="EC" id="3.5.1.28" evidence="2"/>
<dbReference type="GO" id="GO:0009253">
    <property type="term" value="P:peptidoglycan catabolic process"/>
    <property type="evidence" value="ECO:0007669"/>
    <property type="project" value="InterPro"/>
</dbReference>
<evidence type="ECO:0000256" key="1">
    <source>
        <dbReference type="ARBA" id="ARBA00001561"/>
    </source>
</evidence>
<dbReference type="PANTHER" id="PTHR30417:SF1">
    <property type="entry name" value="N-ACETYLMURAMOYL-L-ALANINE AMIDASE AMID"/>
    <property type="match status" value="1"/>
</dbReference>
<evidence type="ECO:0000256" key="4">
    <source>
        <dbReference type="ARBA" id="ARBA00023316"/>
    </source>
</evidence>
<comment type="catalytic activity">
    <reaction evidence="1">
        <text>Hydrolyzes the link between N-acetylmuramoyl residues and L-amino acid residues in certain cell-wall glycopeptides.</text>
        <dbReference type="EC" id="3.5.1.28"/>
    </reaction>
</comment>
<comment type="caution">
    <text evidence="6">The sequence shown here is derived from an EMBL/GenBank/DDBJ whole genome shotgun (WGS) entry which is preliminary data.</text>
</comment>
<reference evidence="6 7" key="1">
    <citation type="submission" date="2018-08" db="EMBL/GenBank/DDBJ databases">
        <title>Henriciella mobilis sp. nov., isolated from seawater.</title>
        <authorList>
            <person name="Cheng H."/>
            <person name="Wu Y.-H."/>
            <person name="Xu X.-W."/>
            <person name="Guo L.-L."/>
        </authorList>
    </citation>
    <scope>NUCLEOTIDE SEQUENCE [LARGE SCALE GENOMIC DNA]</scope>
    <source>
        <strain evidence="6 7">CCUG67844</strain>
    </source>
</reference>
<dbReference type="PANTHER" id="PTHR30417">
    <property type="entry name" value="N-ACETYLMURAMOYL-L-ALANINE AMIDASE AMID"/>
    <property type="match status" value="1"/>
</dbReference>
<name>A0A399RQA0_9PROT</name>
<dbReference type="Gene3D" id="3.40.80.10">
    <property type="entry name" value="Peptidoglycan recognition protein-like"/>
    <property type="match status" value="1"/>
</dbReference>